<protein>
    <submittedName>
        <fullName evidence="2">Uncharacterized protein</fullName>
    </submittedName>
</protein>
<feature type="signal peptide" evidence="1">
    <location>
        <begin position="1"/>
        <end position="22"/>
    </location>
</feature>
<dbReference type="Proteomes" id="UP000006242">
    <property type="component" value="Unassembled WGS sequence"/>
</dbReference>
<gene>
    <name evidence="2" type="ORF">SSPSH_000383</name>
</gene>
<name>U2FXV6_9GAMM</name>
<dbReference type="OrthoDB" id="274958at2"/>
<sequence length="292" mass="32969">MKRFIAASLGMLCVLMAMPVQATPDVISREYKLMLDASRFHYQNEQSDVVSLMQAAKPAIEDAIDRNVTGTATLDHDRQVRFFDTQGTCVLEERGYSFRERVENDDSQVTLKFRSPDRYIADFEDLSSSTKGAKSKLEADVGANSSVPFKVVYSHSTKAPNSRKLNRMDDIHAHFPGFEDDYDLDDDLTLSVVGDLTVTERVYRNVDIDLGQHDAEISITLWYAGAPSGDQAPAVAEISFKYEDPSADYTRKVVNRARQAFDALRGLSDWVKPDGQTKTRFVYQYDRTFCQP</sequence>
<organism evidence="2 3">
    <name type="scientific">Salinisphaera shabanensis E1L3A</name>
    <dbReference type="NCBI Taxonomy" id="1033802"/>
    <lineage>
        <taxon>Bacteria</taxon>
        <taxon>Pseudomonadati</taxon>
        <taxon>Pseudomonadota</taxon>
        <taxon>Gammaproteobacteria</taxon>
        <taxon>Salinisphaerales</taxon>
        <taxon>Salinisphaeraceae</taxon>
        <taxon>Salinisphaera</taxon>
    </lineage>
</organism>
<proteinExistence type="predicted"/>
<accession>U2FXV6</accession>
<reference evidence="2 3" key="2">
    <citation type="journal article" date="2013" name="PLoS ONE">
        <title>INDIGO - INtegrated Data Warehouse of MIcrobial GenOmes with Examples from the Red Sea Extremophiles.</title>
        <authorList>
            <person name="Alam I."/>
            <person name="Antunes A."/>
            <person name="Kamau A.A."/>
            <person name="Ba Alawi W."/>
            <person name="Kalkatawi M."/>
            <person name="Stingl U."/>
            <person name="Bajic V.B."/>
        </authorList>
    </citation>
    <scope>NUCLEOTIDE SEQUENCE [LARGE SCALE GENOMIC DNA]</scope>
    <source>
        <strain evidence="2 3">E1L3A</strain>
    </source>
</reference>
<keyword evidence="1" id="KW-0732">Signal</keyword>
<dbReference type="eggNOG" id="ENOG502Z91W">
    <property type="taxonomic scope" value="Bacteria"/>
</dbReference>
<evidence type="ECO:0000313" key="3">
    <source>
        <dbReference type="Proteomes" id="UP000006242"/>
    </source>
</evidence>
<feature type="chain" id="PRO_5004627888" evidence="1">
    <location>
        <begin position="23"/>
        <end position="292"/>
    </location>
</feature>
<evidence type="ECO:0000256" key="1">
    <source>
        <dbReference type="SAM" id="SignalP"/>
    </source>
</evidence>
<dbReference type="AlphaFoldDB" id="U2FXV6"/>
<dbReference type="RefSeq" id="WP_021031297.1">
    <property type="nucleotide sequence ID" value="NZ_AFNV02000002.1"/>
</dbReference>
<reference evidence="2 3" key="1">
    <citation type="journal article" date="2011" name="J. Bacteriol.">
        <title>Genome sequence of Salinisphaera shabanensis, a gammaproteobacterium from the harsh, variable environment of the brine-seawater interface of the Shaban Deep in the Red Sea.</title>
        <authorList>
            <person name="Antunes A."/>
            <person name="Alam I."/>
            <person name="Bajic V.B."/>
            <person name="Stingl U."/>
        </authorList>
    </citation>
    <scope>NUCLEOTIDE SEQUENCE [LARGE SCALE GENOMIC DNA]</scope>
    <source>
        <strain evidence="2 3">E1L3A</strain>
    </source>
</reference>
<keyword evidence="3" id="KW-1185">Reference proteome</keyword>
<dbReference type="EMBL" id="AFNV02000002">
    <property type="protein sequence ID" value="ERJ20659.1"/>
    <property type="molecule type" value="Genomic_DNA"/>
</dbReference>
<comment type="caution">
    <text evidence="2">The sequence shown here is derived from an EMBL/GenBank/DDBJ whole genome shotgun (WGS) entry which is preliminary data.</text>
</comment>
<evidence type="ECO:0000313" key="2">
    <source>
        <dbReference type="EMBL" id="ERJ20659.1"/>
    </source>
</evidence>